<dbReference type="CDD" id="cd06853">
    <property type="entry name" value="GT_WecA_like"/>
    <property type="match status" value="1"/>
</dbReference>
<dbReference type="RefSeq" id="WP_188873290.1">
    <property type="nucleotide sequence ID" value="NZ_BMOV01000001.1"/>
</dbReference>
<accession>A0ABQ2L5N8</accession>
<evidence type="ECO:0000256" key="7">
    <source>
        <dbReference type="SAM" id="Phobius"/>
    </source>
</evidence>
<feature type="transmembrane region" description="Helical" evidence="7">
    <location>
        <begin position="102"/>
        <end position="120"/>
    </location>
</feature>
<feature type="transmembrane region" description="Helical" evidence="7">
    <location>
        <begin position="244"/>
        <end position="264"/>
    </location>
</feature>
<protein>
    <submittedName>
        <fullName evidence="8">Undecaprenyl-phosphate alpha-N-acetylglucosaminyl 1-phosphate transferase</fullName>
    </submittedName>
</protein>
<evidence type="ECO:0000256" key="5">
    <source>
        <dbReference type="ARBA" id="ARBA00022989"/>
    </source>
</evidence>
<feature type="transmembrane region" description="Helical" evidence="7">
    <location>
        <begin position="75"/>
        <end position="93"/>
    </location>
</feature>
<feature type="transmembrane region" description="Helical" evidence="7">
    <location>
        <begin position="126"/>
        <end position="154"/>
    </location>
</feature>
<comment type="caution">
    <text evidence="8">The sequence shown here is derived from an EMBL/GenBank/DDBJ whole genome shotgun (WGS) entry which is preliminary data.</text>
</comment>
<evidence type="ECO:0000313" key="9">
    <source>
        <dbReference type="Proteomes" id="UP000602381"/>
    </source>
</evidence>
<keyword evidence="2" id="KW-1003">Cell membrane</keyword>
<evidence type="ECO:0000256" key="3">
    <source>
        <dbReference type="ARBA" id="ARBA00022679"/>
    </source>
</evidence>
<gene>
    <name evidence="8" type="primary">wecA</name>
    <name evidence="8" type="ORF">GCM10007972_00760</name>
</gene>
<keyword evidence="6 7" id="KW-0472">Membrane</keyword>
<feature type="transmembrane region" description="Helical" evidence="7">
    <location>
        <begin position="285"/>
        <end position="307"/>
    </location>
</feature>
<dbReference type="PANTHER" id="PTHR22926">
    <property type="entry name" value="PHOSPHO-N-ACETYLMURAMOYL-PENTAPEPTIDE-TRANSFERASE"/>
    <property type="match status" value="1"/>
</dbReference>
<organism evidence="8 9">
    <name type="scientific">Iodidimonas muriae</name>
    <dbReference type="NCBI Taxonomy" id="261467"/>
    <lineage>
        <taxon>Bacteria</taxon>
        <taxon>Pseudomonadati</taxon>
        <taxon>Pseudomonadota</taxon>
        <taxon>Alphaproteobacteria</taxon>
        <taxon>Iodidimonadales</taxon>
        <taxon>Iodidimonadaceae</taxon>
        <taxon>Iodidimonas</taxon>
    </lineage>
</organism>
<keyword evidence="5 7" id="KW-1133">Transmembrane helix</keyword>
<feature type="transmembrane region" description="Helical" evidence="7">
    <location>
        <begin position="215"/>
        <end position="232"/>
    </location>
</feature>
<feature type="transmembrane region" description="Helical" evidence="7">
    <location>
        <begin position="189"/>
        <end position="206"/>
    </location>
</feature>
<sequence>MGGELLFGIGVLALIMALTVCLLANPIAKALGVMDLPDGENGRKRHARPTPLVGGAAIVLPVLVSTFLFQPGFNGFPWIVGLSIFFIFLIGFFDDRNHVQPIWRLVLSTFILSGALFQVPDLRLEILYFSFIESPFILSPLVAGGFTLVCLLGLQNAVNMADGNNGLVIGLSSLWTAFLLFAAPVELRPILVTLLVSLLVTLHFNVRGKLFLGDAGSYSLAVLIGMLSIYVFNHSRMELSADLVVLWFLIPVLDCMRLIVSRVSRGRAPFAPDRNHFHHVLYDSMAWRYGLPCYLALVALPGVAALIWPEWTLALIVLTCFSYGLIYVSLTRRQSLLGQPR</sequence>
<name>A0ABQ2L5N8_9PROT</name>
<dbReference type="Pfam" id="PF00953">
    <property type="entry name" value="Glycos_transf_4"/>
    <property type="match status" value="1"/>
</dbReference>
<dbReference type="EMBL" id="BMOV01000001">
    <property type="protein sequence ID" value="GGO04404.1"/>
    <property type="molecule type" value="Genomic_DNA"/>
</dbReference>
<feature type="transmembrane region" description="Helical" evidence="7">
    <location>
        <begin position="6"/>
        <end position="28"/>
    </location>
</feature>
<evidence type="ECO:0000256" key="1">
    <source>
        <dbReference type="ARBA" id="ARBA00004651"/>
    </source>
</evidence>
<comment type="subcellular location">
    <subcellularLocation>
        <location evidence="1">Cell membrane</location>
        <topology evidence="1">Multi-pass membrane protein</topology>
    </subcellularLocation>
</comment>
<dbReference type="GO" id="GO:0016740">
    <property type="term" value="F:transferase activity"/>
    <property type="evidence" value="ECO:0007669"/>
    <property type="project" value="UniProtKB-KW"/>
</dbReference>
<keyword evidence="3 8" id="KW-0808">Transferase</keyword>
<feature type="transmembrane region" description="Helical" evidence="7">
    <location>
        <begin position="313"/>
        <end position="331"/>
    </location>
</feature>
<reference evidence="9" key="1">
    <citation type="journal article" date="2019" name="Int. J. Syst. Evol. Microbiol.">
        <title>The Global Catalogue of Microorganisms (GCM) 10K type strain sequencing project: providing services to taxonomists for standard genome sequencing and annotation.</title>
        <authorList>
            <consortium name="The Broad Institute Genomics Platform"/>
            <consortium name="The Broad Institute Genome Sequencing Center for Infectious Disease"/>
            <person name="Wu L."/>
            <person name="Ma J."/>
        </authorList>
    </citation>
    <scope>NUCLEOTIDE SEQUENCE [LARGE SCALE GENOMIC DNA]</scope>
    <source>
        <strain evidence="9">JCM 17843</strain>
    </source>
</reference>
<evidence type="ECO:0000313" key="8">
    <source>
        <dbReference type="EMBL" id="GGO04404.1"/>
    </source>
</evidence>
<dbReference type="PANTHER" id="PTHR22926:SF3">
    <property type="entry name" value="UNDECAPRENYL-PHOSPHATE ALPHA-N-ACETYLGLUCOSAMINYL 1-PHOSPHATE TRANSFERASE"/>
    <property type="match status" value="1"/>
</dbReference>
<keyword evidence="9" id="KW-1185">Reference proteome</keyword>
<feature type="transmembrane region" description="Helical" evidence="7">
    <location>
        <begin position="49"/>
        <end position="69"/>
    </location>
</feature>
<evidence type="ECO:0000256" key="4">
    <source>
        <dbReference type="ARBA" id="ARBA00022692"/>
    </source>
</evidence>
<dbReference type="Proteomes" id="UP000602381">
    <property type="component" value="Unassembled WGS sequence"/>
</dbReference>
<feature type="transmembrane region" description="Helical" evidence="7">
    <location>
        <begin position="166"/>
        <end position="183"/>
    </location>
</feature>
<dbReference type="InterPro" id="IPR000715">
    <property type="entry name" value="Glycosyl_transferase_4"/>
</dbReference>
<keyword evidence="4 7" id="KW-0812">Transmembrane</keyword>
<evidence type="ECO:0000256" key="2">
    <source>
        <dbReference type="ARBA" id="ARBA00022475"/>
    </source>
</evidence>
<proteinExistence type="predicted"/>
<evidence type="ECO:0000256" key="6">
    <source>
        <dbReference type="ARBA" id="ARBA00023136"/>
    </source>
</evidence>